<keyword evidence="6" id="KW-1185">Reference proteome</keyword>
<dbReference type="InterPro" id="IPR010099">
    <property type="entry name" value="SDR39U1"/>
</dbReference>
<dbReference type="InterPro" id="IPR001509">
    <property type="entry name" value="Epimerase_deHydtase"/>
</dbReference>
<dbReference type="CDD" id="cd07820">
    <property type="entry name" value="SRPBCC_3"/>
    <property type="match status" value="1"/>
</dbReference>
<dbReference type="CDD" id="cd05242">
    <property type="entry name" value="SDR_a8"/>
    <property type="match status" value="1"/>
</dbReference>
<dbReference type="Pfam" id="PF01370">
    <property type="entry name" value="Epimerase"/>
    <property type="match status" value="1"/>
</dbReference>
<name>A0A0F6WQT5_9CORY</name>
<reference evidence="5 6" key="1">
    <citation type="submission" date="2015-04" db="EMBL/GenBank/DDBJ databases">
        <title>Complete Genome Sequence of Brevibacterium flavum ATCC 15168.</title>
        <authorList>
            <person name="Ahn J."/>
            <person name="Park G."/>
            <person name="Jeon W."/>
            <person name="Jang Y."/>
            <person name="Jang M."/>
            <person name="Lee H."/>
            <person name="Lee H."/>
        </authorList>
    </citation>
    <scope>NUCLEOTIDE SEQUENCE [LARGE SCALE GENOMIC DNA]</scope>
    <source>
        <strain evidence="5 6">ATCC 15168</strain>
    </source>
</reference>
<evidence type="ECO:0000256" key="1">
    <source>
        <dbReference type="ARBA" id="ARBA00009353"/>
    </source>
</evidence>
<evidence type="ECO:0000256" key="2">
    <source>
        <dbReference type="SAM" id="MobiDB-lite"/>
    </source>
</evidence>
<dbReference type="SUPFAM" id="SSF55961">
    <property type="entry name" value="Bet v1-like"/>
    <property type="match status" value="1"/>
</dbReference>
<protein>
    <submittedName>
        <fullName evidence="5">Nucleoside-diphosphate sugar epimerase</fullName>
    </submittedName>
</protein>
<proteinExistence type="inferred from homology"/>
<dbReference type="InterPro" id="IPR036291">
    <property type="entry name" value="NAD(P)-bd_dom_sf"/>
</dbReference>
<feature type="domain" description="DUF1731" evidence="4">
    <location>
        <begin position="391"/>
        <end position="438"/>
    </location>
</feature>
<accession>A0A0F6WQT5</accession>
<dbReference type="RefSeq" id="WP_003855978.1">
    <property type="nucleotide sequence ID" value="NZ_CP011309.1"/>
</dbReference>
<dbReference type="EMBL" id="CP011309">
    <property type="protein sequence ID" value="AKF27580.1"/>
    <property type="molecule type" value="Genomic_DNA"/>
</dbReference>
<dbReference type="NCBIfam" id="TIGR01777">
    <property type="entry name" value="yfcH"/>
    <property type="match status" value="1"/>
</dbReference>
<dbReference type="HOGENOM" id="CLU_047373_4_0_11"/>
<dbReference type="SUPFAM" id="SSF51735">
    <property type="entry name" value="NAD(P)-binding Rossmann-fold domains"/>
    <property type="match status" value="1"/>
</dbReference>
<sequence length="508" mass="55503">MSLTTSHFIPFPREMVWDWHTRKGAVTRLTPPFVPLNPIAQAERLSDGTTIFSLPAGLKWVARHDLSGFLNGSRFTDVCLTAPVKALANWRHVHNFIDQDGGTLITDSVSTRLPASTLTGMFAYRQNQLIEDLKFLSRTSPLFDGSPLTVAITGSRGLVGRALTAQLQTGGHEVIQLVRKEPKLGQRFWDPLNPAPDLLDGVDVLVHLAGEPIFGRFNDSHKEAIRESRVLPTKFLAELVAESTQCTAMISASAVGFYGHDRGDEILTEESESGDDFLAEVCRDWEHATAPASDAGKRVAFIRTGVALSGRGGMLPVLKTLFSTGLGGKFGDGSSWFSWIAIDDLTDIYYRAIVDAQISGPINGVAPNPVSNADMTKILATSMHRPAFLQIPSFGPKILLGSQGAEELALASQRTAPAALEKLGHVFRYTDIGAAIAHELGYEQLADFAQQQKIEAERKQERAELKAAKKIAKKAPALEKSPTNLEDPEEVEQSILSSILNFRRKRND</sequence>
<evidence type="ECO:0000313" key="6">
    <source>
        <dbReference type="Proteomes" id="UP000034037"/>
    </source>
</evidence>
<dbReference type="PATRIC" id="fig|92706.3.peg.1772"/>
<organism evidence="5 6">
    <name type="scientific">[Brevibacterium] flavum</name>
    <dbReference type="NCBI Taxonomy" id="92706"/>
    <lineage>
        <taxon>Bacteria</taxon>
        <taxon>Bacillati</taxon>
        <taxon>Actinomycetota</taxon>
        <taxon>Actinomycetes</taxon>
        <taxon>Mycobacteriales</taxon>
        <taxon>Corynebacteriaceae</taxon>
        <taxon>Corynebacterium</taxon>
    </lineage>
</organism>
<evidence type="ECO:0000313" key="5">
    <source>
        <dbReference type="EMBL" id="AKF27580.1"/>
    </source>
</evidence>
<dbReference type="InterPro" id="IPR013549">
    <property type="entry name" value="DUF1731"/>
</dbReference>
<dbReference type="Gene3D" id="3.40.50.720">
    <property type="entry name" value="NAD(P)-binding Rossmann-like Domain"/>
    <property type="match status" value="1"/>
</dbReference>
<dbReference type="Pfam" id="PF08338">
    <property type="entry name" value="DUF1731"/>
    <property type="match status" value="1"/>
</dbReference>
<dbReference type="AlphaFoldDB" id="A0A0F6WQT5"/>
<evidence type="ECO:0000259" key="3">
    <source>
        <dbReference type="Pfam" id="PF01370"/>
    </source>
</evidence>
<comment type="similarity">
    <text evidence="1">Belongs to the NAD(P)-dependent epimerase/dehydratase family. SDR39U1 subfamily.</text>
</comment>
<dbReference type="Gene3D" id="3.30.530.20">
    <property type="match status" value="1"/>
</dbReference>
<dbReference type="Proteomes" id="UP000034037">
    <property type="component" value="Chromosome"/>
</dbReference>
<dbReference type="InterPro" id="IPR023393">
    <property type="entry name" value="START-like_dom_sf"/>
</dbReference>
<feature type="domain" description="NAD-dependent epimerase/dehydratase" evidence="3">
    <location>
        <begin position="150"/>
        <end position="271"/>
    </location>
</feature>
<dbReference type="PANTHER" id="PTHR11092">
    <property type="entry name" value="SUGAR NUCLEOTIDE EPIMERASE RELATED"/>
    <property type="match status" value="1"/>
</dbReference>
<feature type="region of interest" description="Disordered" evidence="2">
    <location>
        <begin position="467"/>
        <end position="490"/>
    </location>
</feature>
<evidence type="ECO:0000259" key="4">
    <source>
        <dbReference type="Pfam" id="PF08338"/>
    </source>
</evidence>
<dbReference type="PANTHER" id="PTHR11092:SF0">
    <property type="entry name" value="EPIMERASE FAMILY PROTEIN SDR39U1"/>
    <property type="match status" value="1"/>
</dbReference>
<gene>
    <name evidence="5" type="ORF">YH66_08475</name>
</gene>